<dbReference type="SUPFAM" id="SSF50129">
    <property type="entry name" value="GroES-like"/>
    <property type="match status" value="1"/>
</dbReference>
<proteinExistence type="predicted"/>
<gene>
    <name evidence="3" type="ORF">GCM10011588_28630</name>
</gene>
<dbReference type="InterPro" id="IPR020843">
    <property type="entry name" value="ER"/>
</dbReference>
<keyword evidence="4" id="KW-1185">Reference proteome</keyword>
<dbReference type="PANTHER" id="PTHR43677:SF4">
    <property type="entry name" value="QUINONE OXIDOREDUCTASE-LIKE PROTEIN 2"/>
    <property type="match status" value="1"/>
</dbReference>
<comment type="caution">
    <text evidence="3">The sequence shown here is derived from an EMBL/GenBank/DDBJ whole genome shotgun (WGS) entry which is preliminary data.</text>
</comment>
<dbReference type="EMBL" id="BMMH01000005">
    <property type="protein sequence ID" value="GGL12489.1"/>
    <property type="molecule type" value="Genomic_DNA"/>
</dbReference>
<dbReference type="Pfam" id="PF00107">
    <property type="entry name" value="ADH_zinc_N"/>
    <property type="match status" value="1"/>
</dbReference>
<dbReference type="AlphaFoldDB" id="A0A917VTG1"/>
<feature type="region of interest" description="Disordered" evidence="1">
    <location>
        <begin position="1"/>
        <end position="22"/>
    </location>
</feature>
<reference evidence="3" key="2">
    <citation type="submission" date="2020-09" db="EMBL/GenBank/DDBJ databases">
        <authorList>
            <person name="Sun Q."/>
            <person name="Zhou Y."/>
        </authorList>
    </citation>
    <scope>NUCLEOTIDE SEQUENCE</scope>
    <source>
        <strain evidence="3">CGMCC 4.3508</strain>
    </source>
</reference>
<protein>
    <submittedName>
        <fullName evidence="3">Alcohol dehydrogenase</fullName>
    </submittedName>
</protein>
<dbReference type="SMART" id="SM00829">
    <property type="entry name" value="PKS_ER"/>
    <property type="match status" value="1"/>
</dbReference>
<evidence type="ECO:0000256" key="1">
    <source>
        <dbReference type="SAM" id="MobiDB-lite"/>
    </source>
</evidence>
<dbReference type="InterPro" id="IPR051397">
    <property type="entry name" value="Zn-ADH-like_protein"/>
</dbReference>
<evidence type="ECO:0000259" key="2">
    <source>
        <dbReference type="SMART" id="SM00829"/>
    </source>
</evidence>
<accession>A0A917VTG1</accession>
<dbReference type="Gene3D" id="3.40.50.720">
    <property type="entry name" value="NAD(P)-binding Rossmann-like Domain"/>
    <property type="match status" value="1"/>
</dbReference>
<dbReference type="SUPFAM" id="SSF51735">
    <property type="entry name" value="NAD(P)-binding Rossmann-fold domains"/>
    <property type="match status" value="1"/>
</dbReference>
<dbReference type="GO" id="GO:0016491">
    <property type="term" value="F:oxidoreductase activity"/>
    <property type="evidence" value="ECO:0007669"/>
    <property type="project" value="InterPro"/>
</dbReference>
<evidence type="ECO:0000313" key="4">
    <source>
        <dbReference type="Proteomes" id="UP000638263"/>
    </source>
</evidence>
<dbReference type="InterPro" id="IPR013149">
    <property type="entry name" value="ADH-like_C"/>
</dbReference>
<dbReference type="PANTHER" id="PTHR43677">
    <property type="entry name" value="SHORT-CHAIN DEHYDROGENASE/REDUCTASE"/>
    <property type="match status" value="1"/>
</dbReference>
<reference evidence="3" key="1">
    <citation type="journal article" date="2014" name="Int. J. Syst. Evol. Microbiol.">
        <title>Complete genome sequence of Corynebacterium casei LMG S-19264T (=DSM 44701T), isolated from a smear-ripened cheese.</title>
        <authorList>
            <consortium name="US DOE Joint Genome Institute (JGI-PGF)"/>
            <person name="Walter F."/>
            <person name="Albersmeier A."/>
            <person name="Kalinowski J."/>
            <person name="Ruckert C."/>
        </authorList>
    </citation>
    <scope>NUCLEOTIDE SEQUENCE</scope>
    <source>
        <strain evidence="3">CGMCC 4.3508</strain>
    </source>
</reference>
<dbReference type="CDD" id="cd08241">
    <property type="entry name" value="QOR1"/>
    <property type="match status" value="1"/>
</dbReference>
<sequence length="347" mass="36189">MVSSLYTPEGAMETPQDTTPVPPTMRVARAHHAGEPAVLGTDTVATPIPGPGEVLVRVHAAAANFPDALMVANRYQVATNYPFVPGYEAAGVIAARGNGSTAYSLGDRVAVLAADCFAEYVVAPETALTPVPAAVDLESAAAVFVCHLTAYHALRSVAGVRPGETLLVLGAGGGVGLAAVELGTHLGARVIAAASSQDKLAAARTRGAVHTVDYGSGELRERIRGAVGKSAVDVVIDPVGGALAEPALREMAWGGRFVTIGYASGTIPRIPLNLVLLKGITLSGFEIRTFAQRDPERDRRDRQEFLELWASGAVTPLLHRRYRLDEAGAALAEVAQRRAVGKVLVIP</sequence>
<organism evidence="3 4">
    <name type="scientific">Nocardia jinanensis</name>
    <dbReference type="NCBI Taxonomy" id="382504"/>
    <lineage>
        <taxon>Bacteria</taxon>
        <taxon>Bacillati</taxon>
        <taxon>Actinomycetota</taxon>
        <taxon>Actinomycetes</taxon>
        <taxon>Mycobacteriales</taxon>
        <taxon>Nocardiaceae</taxon>
        <taxon>Nocardia</taxon>
    </lineage>
</organism>
<feature type="domain" description="Enoyl reductase (ER)" evidence="2">
    <location>
        <begin position="34"/>
        <end position="345"/>
    </location>
</feature>
<dbReference type="Pfam" id="PF08240">
    <property type="entry name" value="ADH_N"/>
    <property type="match status" value="1"/>
</dbReference>
<name>A0A917VTG1_9NOCA</name>
<evidence type="ECO:0000313" key="3">
    <source>
        <dbReference type="EMBL" id="GGL12489.1"/>
    </source>
</evidence>
<dbReference type="InterPro" id="IPR011032">
    <property type="entry name" value="GroES-like_sf"/>
</dbReference>
<dbReference type="Proteomes" id="UP000638263">
    <property type="component" value="Unassembled WGS sequence"/>
</dbReference>
<dbReference type="InterPro" id="IPR013154">
    <property type="entry name" value="ADH-like_N"/>
</dbReference>
<dbReference type="InterPro" id="IPR036291">
    <property type="entry name" value="NAD(P)-bd_dom_sf"/>
</dbReference>
<dbReference type="Gene3D" id="3.90.180.10">
    <property type="entry name" value="Medium-chain alcohol dehydrogenases, catalytic domain"/>
    <property type="match status" value="1"/>
</dbReference>